<evidence type="ECO:0000313" key="4">
    <source>
        <dbReference type="EMBL" id="KAK9012757.1"/>
    </source>
</evidence>
<feature type="compositionally biased region" description="Basic and acidic residues" evidence="2">
    <location>
        <begin position="1100"/>
        <end position="1112"/>
    </location>
</feature>
<feature type="region of interest" description="Disordered" evidence="2">
    <location>
        <begin position="1259"/>
        <end position="1296"/>
    </location>
</feature>
<evidence type="ECO:0000256" key="2">
    <source>
        <dbReference type="SAM" id="MobiDB-lite"/>
    </source>
</evidence>
<feature type="compositionally biased region" description="Basic and acidic residues" evidence="2">
    <location>
        <begin position="43"/>
        <end position="56"/>
    </location>
</feature>
<dbReference type="Gene3D" id="3.30.70.330">
    <property type="match status" value="1"/>
</dbReference>
<dbReference type="PANTHER" id="PTHR47031:SF3">
    <property type="entry name" value="SAP DOMAIN-CONTAINING PROTEIN"/>
    <property type="match status" value="1"/>
</dbReference>
<dbReference type="InterPro" id="IPR036361">
    <property type="entry name" value="SAP_dom_sf"/>
</dbReference>
<feature type="region of interest" description="Disordered" evidence="2">
    <location>
        <begin position="1075"/>
        <end position="1180"/>
    </location>
</feature>
<gene>
    <name evidence="4" type="ORF">V6N11_040793</name>
</gene>
<dbReference type="Gene3D" id="1.10.720.30">
    <property type="entry name" value="SAP domain"/>
    <property type="match status" value="1"/>
</dbReference>
<dbReference type="SUPFAM" id="SSF68906">
    <property type="entry name" value="SAP domain"/>
    <property type="match status" value="1"/>
</dbReference>
<feature type="compositionally biased region" description="Basic and acidic residues" evidence="2">
    <location>
        <begin position="477"/>
        <end position="502"/>
    </location>
</feature>
<feature type="compositionally biased region" description="Polar residues" evidence="2">
    <location>
        <begin position="1259"/>
        <end position="1269"/>
    </location>
</feature>
<feature type="region of interest" description="Disordered" evidence="2">
    <location>
        <begin position="309"/>
        <end position="349"/>
    </location>
</feature>
<feature type="compositionally biased region" description="Basic and acidic residues" evidence="2">
    <location>
        <begin position="117"/>
        <end position="129"/>
    </location>
</feature>
<comment type="caution">
    <text evidence="4">The sequence shown here is derived from an EMBL/GenBank/DDBJ whole genome shotgun (WGS) entry which is preliminary data.</text>
</comment>
<dbReference type="EMBL" id="JBBPBN010000022">
    <property type="protein sequence ID" value="KAK9012757.1"/>
    <property type="molecule type" value="Genomic_DNA"/>
</dbReference>
<feature type="compositionally biased region" description="Polar residues" evidence="2">
    <location>
        <begin position="969"/>
        <end position="980"/>
    </location>
</feature>
<feature type="compositionally biased region" description="Low complexity" evidence="2">
    <location>
        <begin position="1146"/>
        <end position="1157"/>
    </location>
</feature>
<feature type="region of interest" description="Disordered" evidence="2">
    <location>
        <begin position="821"/>
        <end position="915"/>
    </location>
</feature>
<proteinExistence type="predicted"/>
<feature type="region of interest" description="Disordered" evidence="2">
    <location>
        <begin position="586"/>
        <end position="611"/>
    </location>
</feature>
<dbReference type="InterPro" id="IPR012677">
    <property type="entry name" value="Nucleotide-bd_a/b_plait_sf"/>
</dbReference>
<feature type="region of interest" description="Disordered" evidence="2">
    <location>
        <begin position="43"/>
        <end position="72"/>
    </location>
</feature>
<feature type="region of interest" description="Disordered" evidence="2">
    <location>
        <begin position="103"/>
        <end position="130"/>
    </location>
</feature>
<dbReference type="Proteomes" id="UP001396334">
    <property type="component" value="Unassembled WGS sequence"/>
</dbReference>
<feature type="compositionally biased region" description="Polar residues" evidence="2">
    <location>
        <begin position="309"/>
        <end position="322"/>
    </location>
</feature>
<feature type="compositionally biased region" description="Polar residues" evidence="2">
    <location>
        <begin position="732"/>
        <end position="748"/>
    </location>
</feature>
<feature type="compositionally biased region" description="Basic and acidic residues" evidence="2">
    <location>
        <begin position="846"/>
        <end position="862"/>
    </location>
</feature>
<dbReference type="InterPro" id="IPR034257">
    <property type="entry name" value="Acinus_RRM"/>
</dbReference>
<name>A0ABR2RJ39_9ROSI</name>
<reference evidence="4 5" key="1">
    <citation type="journal article" date="2024" name="G3 (Bethesda)">
        <title>Genome assembly of Hibiscus sabdariffa L. provides insights into metabolisms of medicinal natural products.</title>
        <authorList>
            <person name="Kim T."/>
        </authorList>
    </citation>
    <scope>NUCLEOTIDE SEQUENCE [LARGE SCALE GENOMIC DNA]</scope>
    <source>
        <strain evidence="4">TK-2024</strain>
        <tissue evidence="4">Old leaves</tissue>
    </source>
</reference>
<feature type="coiled-coil region" evidence="1">
    <location>
        <begin position="939"/>
        <end position="966"/>
    </location>
</feature>
<feature type="region of interest" description="Disordered" evidence="2">
    <location>
        <begin position="441"/>
        <end position="512"/>
    </location>
</feature>
<feature type="compositionally biased region" description="Polar residues" evidence="2">
    <location>
        <begin position="1126"/>
        <end position="1139"/>
    </location>
</feature>
<dbReference type="InterPro" id="IPR032552">
    <property type="entry name" value="RSB_motif"/>
</dbReference>
<keyword evidence="1" id="KW-0175">Coiled coil</keyword>
<dbReference type="InterPro" id="IPR035979">
    <property type="entry name" value="RBD_domain_sf"/>
</dbReference>
<accession>A0ABR2RJ39</accession>
<dbReference type="PROSITE" id="PS50800">
    <property type="entry name" value="SAP"/>
    <property type="match status" value="1"/>
</dbReference>
<feature type="domain" description="SAP" evidence="3">
    <location>
        <begin position="13"/>
        <end position="47"/>
    </location>
</feature>
<feature type="compositionally biased region" description="Acidic residues" evidence="2">
    <location>
        <begin position="465"/>
        <end position="476"/>
    </location>
</feature>
<dbReference type="CDD" id="cd12432">
    <property type="entry name" value="RRM_ACINU"/>
    <property type="match status" value="1"/>
</dbReference>
<dbReference type="SMART" id="SM00513">
    <property type="entry name" value="SAP"/>
    <property type="match status" value="1"/>
</dbReference>
<organism evidence="4 5">
    <name type="scientific">Hibiscus sabdariffa</name>
    <name type="common">roselle</name>
    <dbReference type="NCBI Taxonomy" id="183260"/>
    <lineage>
        <taxon>Eukaryota</taxon>
        <taxon>Viridiplantae</taxon>
        <taxon>Streptophyta</taxon>
        <taxon>Embryophyta</taxon>
        <taxon>Tracheophyta</taxon>
        <taxon>Spermatophyta</taxon>
        <taxon>Magnoliopsida</taxon>
        <taxon>eudicotyledons</taxon>
        <taxon>Gunneridae</taxon>
        <taxon>Pentapetalae</taxon>
        <taxon>rosids</taxon>
        <taxon>malvids</taxon>
        <taxon>Malvales</taxon>
        <taxon>Malvaceae</taxon>
        <taxon>Malvoideae</taxon>
        <taxon>Hibiscus</taxon>
    </lineage>
</organism>
<evidence type="ECO:0000259" key="3">
    <source>
        <dbReference type="PROSITE" id="PS50800"/>
    </source>
</evidence>
<dbReference type="SUPFAM" id="SSF54928">
    <property type="entry name" value="RNA-binding domain, RBD"/>
    <property type="match status" value="1"/>
</dbReference>
<feature type="compositionally biased region" description="Polar residues" evidence="2">
    <location>
        <begin position="828"/>
        <end position="844"/>
    </location>
</feature>
<feature type="region of interest" description="Disordered" evidence="2">
    <location>
        <begin position="723"/>
        <end position="750"/>
    </location>
</feature>
<dbReference type="PANTHER" id="PTHR47031">
    <property type="entry name" value="SAP DNA-BINDING DOMAIN-CONTAINING PROTEIN"/>
    <property type="match status" value="1"/>
</dbReference>
<evidence type="ECO:0000313" key="5">
    <source>
        <dbReference type="Proteomes" id="UP001396334"/>
    </source>
</evidence>
<dbReference type="Pfam" id="PF02037">
    <property type="entry name" value="SAP"/>
    <property type="match status" value="1"/>
</dbReference>
<sequence>MSSKFQILDNRPIDKWKVVELKEELKKRRLTTRGLKKDLVKRLDAAVRTEREKAADEADNGSNDDHSEPAVEKAAPTIAEKVKQVADHGGLKLKDDTADCAAASGHGHGVAEPQVENEGRKLDGRDGKNDSISTNSVSITAKTELNDTIIDDNVKMNLDVVKSKTVEPYSSNGSGQGVAKERDMLVEDEPVIQTTVVKTVIPEVPLIGQHLQSSKLEENVNSNMQMECQDLKPRVENEDDMHGSSALNNQVSEISPISGFQVKPDSSSGSGQGVVEEMDMLVEDEPVIQATGVKTMIPEVPLIGQDLQSSKQEENVNSNMQMESRDRKLEVESDDPMAPLENEDRKDDMHERFKDVVDHGGSELKFKDDISDCEAASGQCVVEETNMLVEDKPVVADVPLVGEHLQSSKPEEIVNSNTQIECQDGNPQVVIEVPLIEEHLESSKREENVNSNKQMECQDAKSQVENEDDPMGQLENEDYKDNMREKVKDAVDHGGAEIEKGSRSGSGLKFKDDISDHEAVSGHGVVEESDMLVEDKPVVIEVPLVGEHLQSSKPEETVNSNTQMECHDGMPQVVTETPLIEEHLSSKREENVNSNKQMECQDVKSQVENEDDPMAQLENEDHKDDMHEKVEDVVDHGGSEIEKVNGLKFKDDIRDCEAASGHGVVEESDMLVEDKPVVIDVPLVEEHLQSSKPEENVNSNTQMKCQDGKPQVVTEVPLIEEHLQSSKREENVNSNKQMECQDAKSQVGNEDDLMDQLENEDHKDEMREKVKDVVDHGGSVIEKVSGLKFKDGISDCEAASGHGVVDESDVSVEDKPVLTEVPLIGGHFQSSKPEENVNSNTQMEYQDGKPQLEIEEHLESSQRQENVNSNKQMECQDSKSQVENEDLKVEVETEDPKAQLENGDGMHDPSSLNNQVPEINLVSGFQVKSDSFSNDSTPINEKIELKDNINDENVKLSQNVVKLEMVEPCSSTNVVPNNGESHPMDDDEQPLRNKASVDEIDENNDTTADMSNKDDSEDMGYSEKLNLDRSSSDDSMEEDLPETKQIDSKCITDEIEDDSVENEALIIEELESTVVAGDGSSTEQKDIFVENKSSSSGKRKLQDEEAIKNDRPPKRHKRISDHLQVPEQQTTYLTPINTPKDTKQISASQSNFSSSDSTDSEDTPKEQDVPPSQKPPTTSLRVDNFLRPFTLKAVQQLLGKTGTITSFWMDHIKTHCYVTYSSVEEAIETRNALYNLQWPPNGGRLLVAEFVDPHEVKTLTSHPQPSAHQHVSPPSEKRLPVPPPSPPSEEPDSPMVTLDDLFWKTKATPKIYYLPLSGEQVAAKQATLDRNKNW</sequence>
<evidence type="ECO:0000256" key="1">
    <source>
        <dbReference type="SAM" id="Coils"/>
    </source>
</evidence>
<feature type="region of interest" description="Disordered" evidence="2">
    <location>
        <begin position="687"/>
        <end position="710"/>
    </location>
</feature>
<feature type="compositionally biased region" description="Basic and acidic residues" evidence="2">
    <location>
        <begin position="874"/>
        <end position="898"/>
    </location>
</feature>
<protein>
    <recommendedName>
        <fullName evidence="3">SAP domain-containing protein</fullName>
    </recommendedName>
</protein>
<dbReference type="Pfam" id="PF16294">
    <property type="entry name" value="RSB_motif"/>
    <property type="match status" value="1"/>
</dbReference>
<keyword evidence="5" id="KW-1185">Reference proteome</keyword>
<feature type="compositionally biased region" description="Polar residues" evidence="2">
    <location>
        <begin position="863"/>
        <end position="873"/>
    </location>
</feature>
<feature type="region of interest" description="Disordered" evidence="2">
    <location>
        <begin position="969"/>
        <end position="1048"/>
    </location>
</feature>
<dbReference type="InterPro" id="IPR003034">
    <property type="entry name" value="SAP_dom"/>
</dbReference>